<keyword evidence="2" id="KW-1185">Reference proteome</keyword>
<sequence>MFFDLKTAGTKHLHYPWGYKFTNPSHDILNVGDTPAMNLNGDWGSYVKGNRYDLDTAVNHSVNPAITPDGDILPLSYWWKIEFNNNDYLCINTPLSPSGHGANIMQHYIVENVSNAATPIIYFYFFDKEVMPITTTN</sequence>
<dbReference type="PATRIC" id="fig|458.5.peg.1517"/>
<dbReference type="AlphaFoldDB" id="A0A0W0XWH0"/>
<reference evidence="1 2" key="1">
    <citation type="submission" date="2015-11" db="EMBL/GenBank/DDBJ databases">
        <title>Genomic analysis of 38 Legionella species identifies large and diverse effector repertoires.</title>
        <authorList>
            <person name="Burstein D."/>
            <person name="Amaro F."/>
            <person name="Zusman T."/>
            <person name="Lifshitz Z."/>
            <person name="Cohen O."/>
            <person name="Gilbert J.A."/>
            <person name="Pupko T."/>
            <person name="Shuman H.A."/>
            <person name="Segal G."/>
        </authorList>
    </citation>
    <scope>NUCLEOTIDE SEQUENCE [LARGE SCALE GENOMIC DNA]</scope>
    <source>
        <strain evidence="1 2">WA-270A-C2</strain>
    </source>
</reference>
<organism evidence="1 2">
    <name type="scientific">Legionella rubrilucens</name>
    <dbReference type="NCBI Taxonomy" id="458"/>
    <lineage>
        <taxon>Bacteria</taxon>
        <taxon>Pseudomonadati</taxon>
        <taxon>Pseudomonadota</taxon>
        <taxon>Gammaproteobacteria</taxon>
        <taxon>Legionellales</taxon>
        <taxon>Legionellaceae</taxon>
        <taxon>Legionella</taxon>
    </lineage>
</organism>
<dbReference type="OrthoDB" id="5648087at2"/>
<evidence type="ECO:0000313" key="1">
    <source>
        <dbReference type="EMBL" id="KTD49111.1"/>
    </source>
</evidence>
<dbReference type="STRING" id="458.Lrub_1462"/>
<evidence type="ECO:0000313" key="2">
    <source>
        <dbReference type="Proteomes" id="UP000054608"/>
    </source>
</evidence>
<dbReference type="EMBL" id="LNYT01000007">
    <property type="protein sequence ID" value="KTD49111.1"/>
    <property type="molecule type" value="Genomic_DNA"/>
</dbReference>
<comment type="caution">
    <text evidence="1">The sequence shown here is derived from an EMBL/GenBank/DDBJ whole genome shotgun (WGS) entry which is preliminary data.</text>
</comment>
<proteinExistence type="predicted"/>
<name>A0A0W0XWH0_9GAMM</name>
<gene>
    <name evidence="1" type="ORF">Lrub_1462</name>
</gene>
<dbReference type="RefSeq" id="WP_058531523.1">
    <property type="nucleotide sequence ID" value="NZ_CAAAIN010000006.1"/>
</dbReference>
<protein>
    <submittedName>
        <fullName evidence="1">Uncharacterized protein</fullName>
    </submittedName>
</protein>
<dbReference type="Proteomes" id="UP000054608">
    <property type="component" value="Unassembled WGS sequence"/>
</dbReference>
<accession>A0A0W0XWH0</accession>